<accession>A0A917SWE7</accession>
<reference evidence="2" key="1">
    <citation type="journal article" date="2014" name="Int. J. Syst. Evol. Microbiol.">
        <title>Complete genome sequence of Corynebacterium casei LMG S-19264T (=DSM 44701T), isolated from a smear-ripened cheese.</title>
        <authorList>
            <consortium name="US DOE Joint Genome Institute (JGI-PGF)"/>
            <person name="Walter F."/>
            <person name="Albersmeier A."/>
            <person name="Kalinowski J."/>
            <person name="Ruckert C."/>
        </authorList>
    </citation>
    <scope>NUCLEOTIDE SEQUENCE</scope>
    <source>
        <strain evidence="2">CGMCC 1.6293</strain>
    </source>
</reference>
<name>A0A917SWE7_9RHOB</name>
<dbReference type="EMBL" id="BMLF01000002">
    <property type="protein sequence ID" value="GGM01011.1"/>
    <property type="molecule type" value="Genomic_DNA"/>
</dbReference>
<evidence type="ECO:0000256" key="1">
    <source>
        <dbReference type="SAM" id="Phobius"/>
    </source>
</evidence>
<evidence type="ECO:0000313" key="2">
    <source>
        <dbReference type="EMBL" id="GGM01011.1"/>
    </source>
</evidence>
<dbReference type="Proteomes" id="UP000649829">
    <property type="component" value="Unassembled WGS sequence"/>
</dbReference>
<dbReference type="AlphaFoldDB" id="A0A917SWE7"/>
<keyword evidence="1" id="KW-0472">Membrane</keyword>
<keyword evidence="1" id="KW-1133">Transmembrane helix</keyword>
<reference evidence="2" key="2">
    <citation type="submission" date="2020-09" db="EMBL/GenBank/DDBJ databases">
        <authorList>
            <person name="Sun Q."/>
            <person name="Zhou Y."/>
        </authorList>
    </citation>
    <scope>NUCLEOTIDE SEQUENCE</scope>
    <source>
        <strain evidence="2">CGMCC 1.6293</strain>
    </source>
</reference>
<keyword evidence="1" id="KW-0812">Transmembrane</keyword>
<sequence>MGETVGSGNAKRPHVAGVPAGLKPGEGFMAPDQTVRSTIIFLISAMALAGFRPLGQVFAQFMIVWQR</sequence>
<feature type="transmembrane region" description="Helical" evidence="1">
    <location>
        <begin position="39"/>
        <end position="65"/>
    </location>
</feature>
<organism evidence="2 3">
    <name type="scientific">Pseudooceanicola nanhaiensis</name>
    <dbReference type="NCBI Taxonomy" id="375761"/>
    <lineage>
        <taxon>Bacteria</taxon>
        <taxon>Pseudomonadati</taxon>
        <taxon>Pseudomonadota</taxon>
        <taxon>Alphaproteobacteria</taxon>
        <taxon>Rhodobacterales</taxon>
        <taxon>Paracoccaceae</taxon>
        <taxon>Pseudooceanicola</taxon>
    </lineage>
</organism>
<comment type="caution">
    <text evidence="2">The sequence shown here is derived from an EMBL/GenBank/DDBJ whole genome shotgun (WGS) entry which is preliminary data.</text>
</comment>
<proteinExistence type="predicted"/>
<gene>
    <name evidence="2" type="ORF">GCM10011534_23550</name>
</gene>
<keyword evidence="3" id="KW-1185">Reference proteome</keyword>
<evidence type="ECO:0000313" key="3">
    <source>
        <dbReference type="Proteomes" id="UP000649829"/>
    </source>
</evidence>
<protein>
    <submittedName>
        <fullName evidence="2">Uncharacterized protein</fullName>
    </submittedName>
</protein>